<name>A0ABQ0A5K2_9GAMM</name>
<keyword evidence="3" id="KW-1185">Reference proteome</keyword>
<accession>A0ABQ0A5K2</accession>
<gene>
    <name evidence="2" type="ORF">NBRC116591_06030</name>
</gene>
<comment type="caution">
    <text evidence="2">The sequence shown here is derived from an EMBL/GenBank/DDBJ whole genome shotgun (WGS) entry which is preliminary data.</text>
</comment>
<reference evidence="2 3" key="1">
    <citation type="submission" date="2024-04" db="EMBL/GenBank/DDBJ databases">
        <title>Draft genome sequence of Sessilibacter corallicola NBRC 116591.</title>
        <authorList>
            <person name="Miyakawa T."/>
            <person name="Kusuya Y."/>
            <person name="Miura T."/>
        </authorList>
    </citation>
    <scope>NUCLEOTIDE SEQUENCE [LARGE SCALE GENOMIC DNA]</scope>
    <source>
        <strain evidence="2 3">KU-00831-HH</strain>
    </source>
</reference>
<organism evidence="2 3">
    <name type="scientific">Sessilibacter corallicola</name>
    <dbReference type="NCBI Taxonomy" id="2904075"/>
    <lineage>
        <taxon>Bacteria</taxon>
        <taxon>Pseudomonadati</taxon>
        <taxon>Pseudomonadota</taxon>
        <taxon>Gammaproteobacteria</taxon>
        <taxon>Cellvibrionales</taxon>
        <taxon>Cellvibrionaceae</taxon>
        <taxon>Sessilibacter</taxon>
    </lineage>
</organism>
<dbReference type="Pfam" id="PF06114">
    <property type="entry name" value="Peptidase_M78"/>
    <property type="match status" value="1"/>
</dbReference>
<evidence type="ECO:0000259" key="1">
    <source>
        <dbReference type="Pfam" id="PF06114"/>
    </source>
</evidence>
<feature type="domain" description="IrrE N-terminal-like" evidence="1">
    <location>
        <begin position="144"/>
        <end position="248"/>
    </location>
</feature>
<evidence type="ECO:0000313" key="3">
    <source>
        <dbReference type="Proteomes" id="UP001465153"/>
    </source>
</evidence>
<dbReference type="Proteomes" id="UP001465153">
    <property type="component" value="Unassembled WGS sequence"/>
</dbReference>
<evidence type="ECO:0000313" key="2">
    <source>
        <dbReference type="EMBL" id="GAA6166793.1"/>
    </source>
</evidence>
<dbReference type="RefSeq" id="WP_353301635.1">
    <property type="nucleotide sequence ID" value="NZ_BAABWN010000002.1"/>
</dbReference>
<dbReference type="EMBL" id="BAABWN010000002">
    <property type="protein sequence ID" value="GAA6166793.1"/>
    <property type="molecule type" value="Genomic_DNA"/>
</dbReference>
<dbReference type="InterPro" id="IPR010359">
    <property type="entry name" value="IrrE_HExxH"/>
</dbReference>
<protein>
    <recommendedName>
        <fullName evidence="1">IrrE N-terminal-like domain-containing protein</fullName>
    </recommendedName>
</protein>
<proteinExistence type="predicted"/>
<sequence length="297" mass="33702">MNQDDANTDFQEWADFSVASATPASTASDLYNSYIIYKERLNTLPKKELVRRGWISTKEDSTSLVDYFRDVHEEQGSALYRKSDTANASLISLWLSKVKSQGEMEILLSSIPKFDGLSKEKLREISRLSVDVNVLPELPKILSDLGIVLIYMEALPSMKLDGAVFKVASGHPVIGMSLRYPRLDNFWFTLLHELSHLHLHMDVLDTPILEDFDCESESAIEVSANRLAKNTFVERRIWRNCEPKYDKSFGAIEKFANEMGVHIAIIAGMLRKESGNYTAYSKIVNEHDVREIVFNGS</sequence>